<protein>
    <submittedName>
        <fullName evidence="4">Integrase-recombinase protein</fullName>
    </submittedName>
</protein>
<dbReference type="AlphaFoldDB" id="M1PPT1"/>
<dbReference type="InterPro" id="IPR011010">
    <property type="entry name" value="DNA_brk_join_enz"/>
</dbReference>
<dbReference type="CDD" id="cd00397">
    <property type="entry name" value="DNA_BRE_C"/>
    <property type="match status" value="1"/>
</dbReference>
<evidence type="ECO:0000259" key="3">
    <source>
        <dbReference type="PROSITE" id="PS51898"/>
    </source>
</evidence>
<dbReference type="Pfam" id="PF00589">
    <property type="entry name" value="Phage_integrase"/>
    <property type="match status" value="1"/>
</dbReference>
<sequence length="185" mass="21420">MSSSKDDSLNKEEFEELWEAAKEGDELDRLVFVCAGHLGMRASEIANLKKAWIDFQRLIVQIPEKDKDFNVKNNASARSIPYQDLRDRVQKEIRRYFDYNEKVGKSRYTIFRRVKLMGDRARLTKKVYPHALRATCAFQLAEAGVNAQGLRQFMGWSKLDTAQKYINQAGLAAKRQIADNKAKLW</sequence>
<name>M1PPT1_9ZZZZ</name>
<reference evidence="4" key="1">
    <citation type="journal article" date="2013" name="Syst. Appl. Microbiol.">
        <title>New insights into the archaeal diversity of a hypersaline microbial mat obtained by a metagenomic approach.</title>
        <authorList>
            <person name="Lopez-Lopez A."/>
            <person name="Richter M."/>
            <person name="Pena A."/>
            <person name="Tamames J."/>
            <person name="Rossello-Mora R."/>
        </authorList>
    </citation>
    <scope>NUCLEOTIDE SEQUENCE</scope>
</reference>
<dbReference type="PANTHER" id="PTHR30349">
    <property type="entry name" value="PHAGE INTEGRASE-RELATED"/>
    <property type="match status" value="1"/>
</dbReference>
<gene>
    <name evidence="4" type="ORF">FLSS-17_0033</name>
</gene>
<keyword evidence="1" id="KW-0238">DNA-binding</keyword>
<dbReference type="GO" id="GO:0003677">
    <property type="term" value="F:DNA binding"/>
    <property type="evidence" value="ECO:0007669"/>
    <property type="project" value="UniProtKB-KW"/>
</dbReference>
<dbReference type="SUPFAM" id="SSF56349">
    <property type="entry name" value="DNA breaking-rejoining enzymes"/>
    <property type="match status" value="1"/>
</dbReference>
<evidence type="ECO:0000256" key="1">
    <source>
        <dbReference type="ARBA" id="ARBA00023125"/>
    </source>
</evidence>
<evidence type="ECO:0000256" key="2">
    <source>
        <dbReference type="ARBA" id="ARBA00023172"/>
    </source>
</evidence>
<dbReference type="InterPro" id="IPR002104">
    <property type="entry name" value="Integrase_catalytic"/>
</dbReference>
<keyword evidence="2" id="KW-0233">DNA recombination</keyword>
<dbReference type="Gene3D" id="1.10.443.10">
    <property type="entry name" value="Intergrase catalytic core"/>
    <property type="match status" value="1"/>
</dbReference>
<dbReference type="PANTHER" id="PTHR30349:SF41">
    <property type="entry name" value="INTEGRASE_RECOMBINASE PROTEIN MJ0367-RELATED"/>
    <property type="match status" value="1"/>
</dbReference>
<organism evidence="4">
    <name type="scientific">uncultured organism</name>
    <dbReference type="NCBI Taxonomy" id="155900"/>
    <lineage>
        <taxon>unclassified sequences</taxon>
        <taxon>environmental samples</taxon>
    </lineage>
</organism>
<dbReference type="PROSITE" id="PS51898">
    <property type="entry name" value="TYR_RECOMBINASE"/>
    <property type="match status" value="1"/>
</dbReference>
<dbReference type="GO" id="GO:0006310">
    <property type="term" value="P:DNA recombination"/>
    <property type="evidence" value="ECO:0007669"/>
    <property type="project" value="UniProtKB-KW"/>
</dbReference>
<feature type="domain" description="Tyr recombinase" evidence="3">
    <location>
        <begin position="4"/>
        <end position="179"/>
    </location>
</feature>
<accession>M1PPT1</accession>
<dbReference type="EMBL" id="JX684082">
    <property type="protein sequence ID" value="AGF93125.1"/>
    <property type="molecule type" value="Genomic_DNA"/>
</dbReference>
<evidence type="ECO:0000313" key="4">
    <source>
        <dbReference type="EMBL" id="AGF93125.1"/>
    </source>
</evidence>
<proteinExistence type="predicted"/>
<dbReference type="InterPro" id="IPR013762">
    <property type="entry name" value="Integrase-like_cat_sf"/>
</dbReference>
<dbReference type="InterPro" id="IPR050090">
    <property type="entry name" value="Tyrosine_recombinase_XerCD"/>
</dbReference>
<dbReference type="GO" id="GO:0015074">
    <property type="term" value="P:DNA integration"/>
    <property type="evidence" value="ECO:0007669"/>
    <property type="project" value="InterPro"/>
</dbReference>